<accession>A0A6A0A8Z9</accession>
<gene>
    <name evidence="2" type="ORF">HaLaN_27710</name>
</gene>
<feature type="compositionally biased region" description="Polar residues" evidence="1">
    <location>
        <begin position="23"/>
        <end position="36"/>
    </location>
</feature>
<organism evidence="2 3">
    <name type="scientific">Haematococcus lacustris</name>
    <name type="common">Green alga</name>
    <name type="synonym">Haematococcus pluvialis</name>
    <dbReference type="NCBI Taxonomy" id="44745"/>
    <lineage>
        <taxon>Eukaryota</taxon>
        <taxon>Viridiplantae</taxon>
        <taxon>Chlorophyta</taxon>
        <taxon>core chlorophytes</taxon>
        <taxon>Chlorophyceae</taxon>
        <taxon>CS clade</taxon>
        <taxon>Chlamydomonadales</taxon>
        <taxon>Haematococcaceae</taxon>
        <taxon>Haematococcus</taxon>
    </lineage>
</organism>
<reference evidence="2 3" key="1">
    <citation type="submission" date="2020-02" db="EMBL/GenBank/DDBJ databases">
        <title>Draft genome sequence of Haematococcus lacustris strain NIES-144.</title>
        <authorList>
            <person name="Morimoto D."/>
            <person name="Nakagawa S."/>
            <person name="Yoshida T."/>
            <person name="Sawayama S."/>
        </authorList>
    </citation>
    <scope>NUCLEOTIDE SEQUENCE [LARGE SCALE GENOMIC DNA]</scope>
    <source>
        <strain evidence="2 3">NIES-144</strain>
    </source>
</reference>
<dbReference type="EMBL" id="BLLF01004185">
    <property type="protein sequence ID" value="GFH29105.1"/>
    <property type="molecule type" value="Genomic_DNA"/>
</dbReference>
<evidence type="ECO:0000313" key="3">
    <source>
        <dbReference type="Proteomes" id="UP000485058"/>
    </source>
</evidence>
<protein>
    <submittedName>
        <fullName evidence="2">Uncharacterized protein</fullName>
    </submittedName>
</protein>
<evidence type="ECO:0000256" key="1">
    <source>
        <dbReference type="SAM" id="MobiDB-lite"/>
    </source>
</evidence>
<dbReference type="Proteomes" id="UP000485058">
    <property type="component" value="Unassembled WGS sequence"/>
</dbReference>
<comment type="caution">
    <text evidence="2">The sequence shown here is derived from an EMBL/GenBank/DDBJ whole genome shotgun (WGS) entry which is preliminary data.</text>
</comment>
<keyword evidence="3" id="KW-1185">Reference proteome</keyword>
<sequence length="88" mass="9650">MLKEAVKQFRAGRVVLVDEFRTSRVSSADNTPSETLPDTPPESFSLLTHPQLTLQLHQLDLTGSTILKAKRPEPEAANMANLFNASSS</sequence>
<dbReference type="AlphaFoldDB" id="A0A6A0A8Z9"/>
<feature type="region of interest" description="Disordered" evidence="1">
    <location>
        <begin position="22"/>
        <end position="43"/>
    </location>
</feature>
<name>A0A6A0A8Z9_HAELA</name>
<proteinExistence type="predicted"/>
<evidence type="ECO:0000313" key="2">
    <source>
        <dbReference type="EMBL" id="GFH29105.1"/>
    </source>
</evidence>